<keyword evidence="4" id="KW-0274">FAD</keyword>
<dbReference type="InterPro" id="IPR046373">
    <property type="entry name" value="Acyl-CoA_Oxase/DH_mid-dom_sf"/>
</dbReference>
<evidence type="ECO:0000256" key="4">
    <source>
        <dbReference type="ARBA" id="ARBA00022827"/>
    </source>
</evidence>
<dbReference type="InterPro" id="IPR037069">
    <property type="entry name" value="AcylCoA_DH/ox_N_sf"/>
</dbReference>
<dbReference type="InterPro" id="IPR036250">
    <property type="entry name" value="AcylCo_DH-like_C"/>
</dbReference>
<dbReference type="InterPro" id="IPR006089">
    <property type="entry name" value="Acyl-CoA_DH_CS"/>
</dbReference>
<keyword evidence="3" id="KW-0285">Flavoprotein</keyword>
<evidence type="ECO:0000256" key="3">
    <source>
        <dbReference type="ARBA" id="ARBA00022630"/>
    </source>
</evidence>
<evidence type="ECO:0000259" key="6">
    <source>
        <dbReference type="Pfam" id="PF02771"/>
    </source>
</evidence>
<evidence type="ECO:0008006" key="9">
    <source>
        <dbReference type="Google" id="ProtNLM"/>
    </source>
</evidence>
<dbReference type="GO" id="GO:0003995">
    <property type="term" value="F:acyl-CoA dehydrogenase activity"/>
    <property type="evidence" value="ECO:0007669"/>
    <property type="project" value="InterPro"/>
</dbReference>
<comment type="similarity">
    <text evidence="2">Belongs to the acyl-CoA dehydrogenase family.</text>
</comment>
<dbReference type="GO" id="GO:0050660">
    <property type="term" value="F:flavin adenine dinucleotide binding"/>
    <property type="evidence" value="ECO:0007669"/>
    <property type="project" value="InterPro"/>
</dbReference>
<dbReference type="SUPFAM" id="SSF47203">
    <property type="entry name" value="Acyl-CoA dehydrogenase C-terminal domain-like"/>
    <property type="match status" value="1"/>
</dbReference>
<sequence>MKIAQDAEMRMLDQMAADFAAKELVEAREDHDRYPFLPLFEDVLAKAHEVGFFTLLLPEAAGGGEQGISALSLILDDICRSDASLGGIIFTTALAHEMILKAKSEALLPPVASGDHSYREALIACPSFDNPGEAGNLLQAKGKGKKHMLSGSIEYVVLAGLCGRALLPAKVEGDESYSLFLVDLTSPGVEVSEPVFSLGLHACPACDLELKGVEATLVGRQGEGRAYFDAAVDKMFLAAAAMATGIMKGSFTEAFEYSLQRHQGGWEIINWSEVRMLLASLAIKCKVADMLLSEACRAAEADEAGWGLGARAAAIHVQELACDATTDGIQLLGGNGYMEDYGQEKRFRDAKQIQSLLGLTPMKRLDYIRRIREGEKPW</sequence>
<dbReference type="AlphaFoldDB" id="A0A1F2WF64"/>
<evidence type="ECO:0000256" key="1">
    <source>
        <dbReference type="ARBA" id="ARBA00001974"/>
    </source>
</evidence>
<dbReference type="Pfam" id="PF00441">
    <property type="entry name" value="Acyl-CoA_dh_1"/>
    <property type="match status" value="1"/>
</dbReference>
<protein>
    <recommendedName>
        <fullName evidence="9">Acyl-CoA dehydrogenase</fullName>
    </recommendedName>
</protein>
<comment type="cofactor">
    <cofactor evidence="1">
        <name>FAD</name>
        <dbReference type="ChEBI" id="CHEBI:57692"/>
    </cofactor>
</comment>
<accession>A0A1F2WF64</accession>
<dbReference type="InterPro" id="IPR009100">
    <property type="entry name" value="AcylCoA_DH/oxidase_NM_dom_sf"/>
</dbReference>
<dbReference type="PANTHER" id="PTHR43884">
    <property type="entry name" value="ACYL-COA DEHYDROGENASE"/>
    <property type="match status" value="1"/>
</dbReference>
<dbReference type="STRING" id="1797197.A2Y75_09215"/>
<dbReference type="Gene3D" id="1.10.540.10">
    <property type="entry name" value="Acyl-CoA dehydrogenase/oxidase, N-terminal domain"/>
    <property type="match status" value="1"/>
</dbReference>
<dbReference type="Pfam" id="PF02771">
    <property type="entry name" value="Acyl-CoA_dh_N"/>
    <property type="match status" value="1"/>
</dbReference>
<dbReference type="PANTHER" id="PTHR43884:SF12">
    <property type="entry name" value="ISOVALERYL-COA DEHYDROGENASE, MITOCHONDRIAL-RELATED"/>
    <property type="match status" value="1"/>
</dbReference>
<dbReference type="SUPFAM" id="SSF56645">
    <property type="entry name" value="Acyl-CoA dehydrogenase NM domain-like"/>
    <property type="match status" value="1"/>
</dbReference>
<name>A0A1F2WF64_9ACTN</name>
<proteinExistence type="inferred from homology"/>
<dbReference type="EMBL" id="MELK01000053">
    <property type="protein sequence ID" value="OFW55492.1"/>
    <property type="molecule type" value="Genomic_DNA"/>
</dbReference>
<dbReference type="Gene3D" id="1.20.140.10">
    <property type="entry name" value="Butyryl-CoA Dehydrogenase, subunit A, domain 3"/>
    <property type="match status" value="1"/>
</dbReference>
<dbReference type="InterPro" id="IPR009075">
    <property type="entry name" value="AcylCo_DH/oxidase_C"/>
</dbReference>
<dbReference type="Proteomes" id="UP000177876">
    <property type="component" value="Unassembled WGS sequence"/>
</dbReference>
<reference evidence="7 8" key="1">
    <citation type="journal article" date="2016" name="Nat. Commun.">
        <title>Thousands of microbial genomes shed light on interconnected biogeochemical processes in an aquifer system.</title>
        <authorList>
            <person name="Anantharaman K."/>
            <person name="Brown C.T."/>
            <person name="Hug L.A."/>
            <person name="Sharon I."/>
            <person name="Castelle C.J."/>
            <person name="Probst A.J."/>
            <person name="Thomas B.C."/>
            <person name="Singh A."/>
            <person name="Wilkins M.J."/>
            <person name="Karaoz U."/>
            <person name="Brodie E.L."/>
            <person name="Williams K.H."/>
            <person name="Hubbard S.S."/>
            <person name="Banfield J.F."/>
        </authorList>
    </citation>
    <scope>NUCLEOTIDE SEQUENCE [LARGE SCALE GENOMIC DNA]</scope>
</reference>
<dbReference type="PROSITE" id="PS00073">
    <property type="entry name" value="ACYL_COA_DH_2"/>
    <property type="match status" value="1"/>
</dbReference>
<dbReference type="Gene3D" id="2.40.110.10">
    <property type="entry name" value="Butyryl-CoA Dehydrogenase, subunit A, domain 2"/>
    <property type="match status" value="1"/>
</dbReference>
<dbReference type="InterPro" id="IPR013786">
    <property type="entry name" value="AcylCoA_DH/ox_N"/>
</dbReference>
<evidence type="ECO:0000313" key="8">
    <source>
        <dbReference type="Proteomes" id="UP000177876"/>
    </source>
</evidence>
<feature type="domain" description="Acyl-CoA dehydrogenase/oxidase C-terminal" evidence="5">
    <location>
        <begin position="223"/>
        <end position="366"/>
    </location>
</feature>
<organism evidence="7 8">
    <name type="scientific">Candidatus Solincola sediminis</name>
    <dbReference type="NCBI Taxonomy" id="1797199"/>
    <lineage>
        <taxon>Bacteria</taxon>
        <taxon>Bacillati</taxon>
        <taxon>Actinomycetota</taxon>
        <taxon>Candidatus Geothermincolia</taxon>
        <taxon>Candidatus Geothermincolales</taxon>
        <taxon>Candidatus Geothermincolaceae</taxon>
        <taxon>Candidatus Solincola</taxon>
    </lineage>
</organism>
<evidence type="ECO:0000313" key="7">
    <source>
        <dbReference type="EMBL" id="OFW55492.1"/>
    </source>
</evidence>
<gene>
    <name evidence="7" type="ORF">A2Y75_09215</name>
</gene>
<evidence type="ECO:0000259" key="5">
    <source>
        <dbReference type="Pfam" id="PF00441"/>
    </source>
</evidence>
<comment type="caution">
    <text evidence="7">The sequence shown here is derived from an EMBL/GenBank/DDBJ whole genome shotgun (WGS) entry which is preliminary data.</text>
</comment>
<feature type="domain" description="Acyl-CoA dehydrogenase/oxidase N-terminal" evidence="6">
    <location>
        <begin position="7"/>
        <end position="114"/>
    </location>
</feature>
<evidence type="ECO:0000256" key="2">
    <source>
        <dbReference type="ARBA" id="ARBA00009347"/>
    </source>
</evidence>